<evidence type="ECO:0000313" key="2">
    <source>
        <dbReference type="Proteomes" id="UP000215027"/>
    </source>
</evidence>
<gene>
    <name evidence="1" type="ORF">CFX0092_A2940</name>
</gene>
<dbReference type="EMBL" id="LN890655">
    <property type="protein sequence ID" value="CUS04818.2"/>
    <property type="molecule type" value="Genomic_DNA"/>
</dbReference>
<keyword evidence="2" id="KW-1185">Reference proteome</keyword>
<accession>A0A160T6D7</accession>
<dbReference type="RefSeq" id="WP_095044102.1">
    <property type="nucleotide sequence ID" value="NZ_LN890655.1"/>
</dbReference>
<dbReference type="Proteomes" id="UP000215027">
    <property type="component" value="Chromosome I"/>
</dbReference>
<reference evidence="1" key="1">
    <citation type="submission" date="2016-01" db="EMBL/GenBank/DDBJ databases">
        <authorList>
            <person name="Mcilroy J.S."/>
            <person name="Karst M S."/>
            <person name="Albertsen M."/>
        </authorList>
    </citation>
    <scope>NUCLEOTIDE SEQUENCE</scope>
    <source>
        <strain evidence="1">Cfx-K</strain>
    </source>
</reference>
<organism evidence="1 2">
    <name type="scientific">Candidatus Promineifilum breve</name>
    <dbReference type="NCBI Taxonomy" id="1806508"/>
    <lineage>
        <taxon>Bacteria</taxon>
        <taxon>Bacillati</taxon>
        <taxon>Chloroflexota</taxon>
        <taxon>Ardenticatenia</taxon>
        <taxon>Candidatus Promineifilales</taxon>
        <taxon>Candidatus Promineifilaceae</taxon>
        <taxon>Candidatus Promineifilum</taxon>
    </lineage>
</organism>
<evidence type="ECO:0008006" key="3">
    <source>
        <dbReference type="Google" id="ProtNLM"/>
    </source>
</evidence>
<name>A0A160T6D7_9CHLR</name>
<dbReference type="KEGG" id="pbf:CFX0092_A2940"/>
<proteinExistence type="predicted"/>
<dbReference type="AlphaFoldDB" id="A0A160T6D7"/>
<evidence type="ECO:0000313" key="1">
    <source>
        <dbReference type="EMBL" id="CUS04818.2"/>
    </source>
</evidence>
<protein>
    <recommendedName>
        <fullName evidence="3">Ribbon-helix-helix protein CopG domain-containing protein</fullName>
    </recommendedName>
</protein>
<sequence>MAGYTRCVQTVLTDKQYQHLSRIALDKGKTISDLVRQAVELVYFAPKPEKDRLKALQELVSQNAPVAEWEQMEAEIIGGAIQ</sequence>